<comment type="caution">
    <text evidence="2">The sequence shown here is derived from an EMBL/GenBank/DDBJ whole genome shotgun (WGS) entry which is preliminary data.</text>
</comment>
<name>A0A484BLG1_DRONA</name>
<evidence type="ECO:0000313" key="3">
    <source>
        <dbReference type="Proteomes" id="UP000295192"/>
    </source>
</evidence>
<dbReference type="Proteomes" id="UP000295192">
    <property type="component" value="Unassembled WGS sequence"/>
</dbReference>
<keyword evidence="1" id="KW-0732">Signal</keyword>
<dbReference type="InterPro" id="IPR003475">
    <property type="entry name" value="Insect_Unk"/>
</dbReference>
<feature type="signal peptide" evidence="1">
    <location>
        <begin position="1"/>
        <end position="20"/>
    </location>
</feature>
<dbReference type="AlphaFoldDB" id="A0A484BLG1"/>
<proteinExistence type="predicted"/>
<dbReference type="EMBL" id="LSRL02000021">
    <property type="protein sequence ID" value="TDG49603.1"/>
    <property type="molecule type" value="Genomic_DNA"/>
</dbReference>
<gene>
    <name evidence="2" type="ORF">AWZ03_003841</name>
</gene>
<reference evidence="2 3" key="1">
    <citation type="journal article" date="2019" name="J. Hered.">
        <title>An Improved Genome Assembly for Drosophila navojoa, the Basal Species in the mojavensis Cluster.</title>
        <authorList>
            <person name="Vanderlinde T."/>
            <person name="Dupim E.G."/>
            <person name="Nazario-Yepiz N.O."/>
            <person name="Carvalho A.B."/>
        </authorList>
    </citation>
    <scope>NUCLEOTIDE SEQUENCE [LARGE SCALE GENOMIC DNA]</scope>
    <source>
        <strain evidence="2">Navoj_Jal97</strain>
        <tissue evidence="2">Whole organism</tissue>
    </source>
</reference>
<evidence type="ECO:0000313" key="2">
    <source>
        <dbReference type="EMBL" id="TDG49603.1"/>
    </source>
</evidence>
<keyword evidence="3" id="KW-1185">Reference proteome</keyword>
<sequence>MSKVLIFLAFFCLCLMLIQAQPNENRRICEKLTRDCVACQRRRGPDDDVTNIFNANCRRNNRRWKNITRCELDRATCELTLISCRAVTCENVRRILD</sequence>
<organism evidence="2 3">
    <name type="scientific">Drosophila navojoa</name>
    <name type="common">Fruit fly</name>
    <dbReference type="NCBI Taxonomy" id="7232"/>
    <lineage>
        <taxon>Eukaryota</taxon>
        <taxon>Metazoa</taxon>
        <taxon>Ecdysozoa</taxon>
        <taxon>Arthropoda</taxon>
        <taxon>Hexapoda</taxon>
        <taxon>Insecta</taxon>
        <taxon>Pterygota</taxon>
        <taxon>Neoptera</taxon>
        <taxon>Endopterygota</taxon>
        <taxon>Diptera</taxon>
        <taxon>Brachycera</taxon>
        <taxon>Muscomorpha</taxon>
        <taxon>Ephydroidea</taxon>
        <taxon>Drosophilidae</taxon>
        <taxon>Drosophila</taxon>
    </lineage>
</organism>
<evidence type="ECO:0000256" key="1">
    <source>
        <dbReference type="SAM" id="SignalP"/>
    </source>
</evidence>
<dbReference type="OrthoDB" id="7981046at2759"/>
<dbReference type="Pfam" id="PF02448">
    <property type="entry name" value="L71"/>
    <property type="match status" value="1"/>
</dbReference>
<dbReference type="OMA" id="NIFNANC"/>
<protein>
    <submittedName>
        <fullName evidence="2">Uncharacterized protein</fullName>
    </submittedName>
</protein>
<accession>A0A484BLG1</accession>
<feature type="chain" id="PRO_5019859078" evidence="1">
    <location>
        <begin position="21"/>
        <end position="97"/>
    </location>
</feature>